<gene>
    <name evidence="2" type="ORF">LCGC14_2977990</name>
</gene>
<reference evidence="2" key="1">
    <citation type="journal article" date="2015" name="Nature">
        <title>Complex archaea that bridge the gap between prokaryotes and eukaryotes.</title>
        <authorList>
            <person name="Spang A."/>
            <person name="Saw J.H."/>
            <person name="Jorgensen S.L."/>
            <person name="Zaremba-Niedzwiedzka K."/>
            <person name="Martijn J."/>
            <person name="Lind A.E."/>
            <person name="van Eijk R."/>
            <person name="Schleper C."/>
            <person name="Guy L."/>
            <person name="Ettema T.J."/>
        </authorList>
    </citation>
    <scope>NUCLEOTIDE SEQUENCE</scope>
</reference>
<dbReference type="AlphaFoldDB" id="A0A0F8ZYP2"/>
<comment type="caution">
    <text evidence="2">The sequence shown here is derived from an EMBL/GenBank/DDBJ whole genome shotgun (WGS) entry which is preliminary data.</text>
</comment>
<feature type="compositionally biased region" description="Basic and acidic residues" evidence="1">
    <location>
        <begin position="8"/>
        <end position="19"/>
    </location>
</feature>
<evidence type="ECO:0000313" key="2">
    <source>
        <dbReference type="EMBL" id="KKK65056.1"/>
    </source>
</evidence>
<dbReference type="InterPro" id="IPR019734">
    <property type="entry name" value="TPR_rpt"/>
</dbReference>
<dbReference type="Pfam" id="PF13174">
    <property type="entry name" value="TPR_6"/>
    <property type="match status" value="1"/>
</dbReference>
<dbReference type="SUPFAM" id="SSF48452">
    <property type="entry name" value="TPR-like"/>
    <property type="match status" value="1"/>
</dbReference>
<proteinExistence type="predicted"/>
<sequence length="369" mass="40450">LKLAADGPNRHGLTERPEMPPDQVIRHIGGRVPHHAFPHLDGLVLGAARENERGENERGGRMLETILEQYPTSEVRFQARLELGRHYLRSGGDKSKAIAHLRRLKQLKSDEKPLAGETKEMYLEALYLTGVAQFEVRNYAGSCAVLRKITRDHPNTVWANQAYYYIGMCHFAQRHWKEAIRNLSLVGTFVDPNSPTVDFVEAGRRFYVLGVQRDRVAPAVEGIQARLDATLNVNVTNTISVSGGPSSSSIATAVGVAAKGDGVLQVVGGDEMIVSYVDMNTKDGKKDVARPKKVRVVSTASLSFTVSTYESEVAAAFFGQPLYVLLRDVDLDSSAAAEKATVRVLSRYKSSQQAEGAAEPGAEGEKYRV</sequence>
<dbReference type="EMBL" id="LAZR01060740">
    <property type="protein sequence ID" value="KKK65056.1"/>
    <property type="molecule type" value="Genomic_DNA"/>
</dbReference>
<evidence type="ECO:0000256" key="1">
    <source>
        <dbReference type="SAM" id="MobiDB-lite"/>
    </source>
</evidence>
<protein>
    <submittedName>
        <fullName evidence="2">Uncharacterized protein</fullName>
    </submittedName>
</protein>
<accession>A0A0F8ZYP2</accession>
<feature type="region of interest" description="Disordered" evidence="1">
    <location>
        <begin position="350"/>
        <end position="369"/>
    </location>
</feature>
<name>A0A0F8ZYP2_9ZZZZ</name>
<feature type="non-terminal residue" evidence="2">
    <location>
        <position position="1"/>
    </location>
</feature>
<organism evidence="2">
    <name type="scientific">marine sediment metagenome</name>
    <dbReference type="NCBI Taxonomy" id="412755"/>
    <lineage>
        <taxon>unclassified sequences</taxon>
        <taxon>metagenomes</taxon>
        <taxon>ecological metagenomes</taxon>
    </lineage>
</organism>
<feature type="region of interest" description="Disordered" evidence="1">
    <location>
        <begin position="1"/>
        <end position="21"/>
    </location>
</feature>
<dbReference type="InterPro" id="IPR011990">
    <property type="entry name" value="TPR-like_helical_dom_sf"/>
</dbReference>
<dbReference type="Gene3D" id="1.25.40.10">
    <property type="entry name" value="Tetratricopeptide repeat domain"/>
    <property type="match status" value="1"/>
</dbReference>
<feature type="non-terminal residue" evidence="2">
    <location>
        <position position="369"/>
    </location>
</feature>